<dbReference type="STRING" id="59895.A0A103WV29"/>
<dbReference type="PANTHER" id="PTHR11945">
    <property type="entry name" value="MADS BOX PROTEIN"/>
    <property type="match status" value="1"/>
</dbReference>
<evidence type="ECO:0000313" key="7">
    <source>
        <dbReference type="EMBL" id="KVH79055.1"/>
    </source>
</evidence>
<proteinExistence type="predicted"/>
<dbReference type="Gene3D" id="3.40.1810.10">
    <property type="entry name" value="Transcription factor, MADS-box"/>
    <property type="match status" value="1"/>
</dbReference>
<dbReference type="PANTHER" id="PTHR11945:SF821">
    <property type="entry name" value="AGAMOUS-LIKE 57"/>
    <property type="match status" value="1"/>
</dbReference>
<evidence type="ECO:0000256" key="3">
    <source>
        <dbReference type="ARBA" id="ARBA00023125"/>
    </source>
</evidence>
<evidence type="ECO:0000313" key="8">
    <source>
        <dbReference type="Proteomes" id="UP000243975"/>
    </source>
</evidence>
<evidence type="ECO:0000256" key="4">
    <source>
        <dbReference type="ARBA" id="ARBA00023163"/>
    </source>
</evidence>
<dbReference type="AlphaFoldDB" id="A0A103WV29"/>
<accession>A0A103WV29</accession>
<protein>
    <submittedName>
        <fullName evidence="7">Transcription factor, MADS-box</fullName>
    </submittedName>
</protein>
<dbReference type="SMART" id="SM00432">
    <property type="entry name" value="MADS"/>
    <property type="match status" value="1"/>
</dbReference>
<evidence type="ECO:0000256" key="2">
    <source>
        <dbReference type="ARBA" id="ARBA00023015"/>
    </source>
</evidence>
<keyword evidence="8" id="KW-1185">Reference proteome</keyword>
<dbReference type="EMBL" id="LEKV01006478">
    <property type="protein sequence ID" value="KVH79055.1"/>
    <property type="molecule type" value="Genomic_DNA"/>
</dbReference>
<sequence length="211" mass="24477">MARLPSKGRKKIQLKRIENDKERTVTLSKRRNGIFKKANALATLCRIQIAIILFSISEKPLSFGSPNVQSVVNKFLNPNQVDQQPNDFIDMAVNSNHEPKLQDFNKEFDEVNERLANEKKQEQMFDEYIKRLLGGKTYEDYVVIRGYYGFMQIKFKMEELQGNKEYTLDAVCRPSSSNDENEADLSKIGVPKRLLEVVIVRKKNYLLIPML</sequence>
<dbReference type="GO" id="GO:0000981">
    <property type="term" value="F:DNA-binding transcription factor activity, RNA polymerase II-specific"/>
    <property type="evidence" value="ECO:0007669"/>
    <property type="project" value="TreeGrafter"/>
</dbReference>
<dbReference type="InterPro" id="IPR036879">
    <property type="entry name" value="TF_MADSbox_sf"/>
</dbReference>
<feature type="domain" description="MADS-box" evidence="6">
    <location>
        <begin position="7"/>
        <end position="67"/>
    </location>
</feature>
<evidence type="ECO:0000256" key="1">
    <source>
        <dbReference type="ARBA" id="ARBA00004123"/>
    </source>
</evidence>
<dbReference type="SUPFAM" id="SSF55455">
    <property type="entry name" value="SRF-like"/>
    <property type="match status" value="1"/>
</dbReference>
<dbReference type="Proteomes" id="UP000243975">
    <property type="component" value="Unassembled WGS sequence"/>
</dbReference>
<name>A0A103WV29_CYNCS</name>
<keyword evidence="4" id="KW-0804">Transcription</keyword>
<evidence type="ECO:0000259" key="6">
    <source>
        <dbReference type="PROSITE" id="PS50066"/>
    </source>
</evidence>
<gene>
    <name evidence="7" type="ORF">Ccrd_025515</name>
</gene>
<organism evidence="7 8">
    <name type="scientific">Cynara cardunculus var. scolymus</name>
    <name type="common">Globe artichoke</name>
    <name type="synonym">Cynara scolymus</name>
    <dbReference type="NCBI Taxonomy" id="59895"/>
    <lineage>
        <taxon>Eukaryota</taxon>
        <taxon>Viridiplantae</taxon>
        <taxon>Streptophyta</taxon>
        <taxon>Embryophyta</taxon>
        <taxon>Tracheophyta</taxon>
        <taxon>Spermatophyta</taxon>
        <taxon>Magnoliopsida</taxon>
        <taxon>eudicotyledons</taxon>
        <taxon>Gunneridae</taxon>
        <taxon>Pentapetalae</taxon>
        <taxon>asterids</taxon>
        <taxon>campanulids</taxon>
        <taxon>Asterales</taxon>
        <taxon>Asteraceae</taxon>
        <taxon>Carduoideae</taxon>
        <taxon>Cardueae</taxon>
        <taxon>Carduinae</taxon>
        <taxon>Cynara</taxon>
    </lineage>
</organism>
<keyword evidence="5" id="KW-0539">Nucleus</keyword>
<dbReference type="OrthoDB" id="1898716at2759"/>
<comment type="caution">
    <text evidence="7">The sequence shown here is derived from an EMBL/GenBank/DDBJ whole genome shotgun (WGS) entry which is preliminary data.</text>
</comment>
<dbReference type="GO" id="GO:0000978">
    <property type="term" value="F:RNA polymerase II cis-regulatory region sequence-specific DNA binding"/>
    <property type="evidence" value="ECO:0007669"/>
    <property type="project" value="TreeGrafter"/>
</dbReference>
<keyword evidence="2" id="KW-0805">Transcription regulation</keyword>
<evidence type="ECO:0000256" key="5">
    <source>
        <dbReference type="ARBA" id="ARBA00023242"/>
    </source>
</evidence>
<dbReference type="GO" id="GO:0005634">
    <property type="term" value="C:nucleus"/>
    <property type="evidence" value="ECO:0007669"/>
    <property type="project" value="UniProtKB-SubCell"/>
</dbReference>
<dbReference type="Gramene" id="KVH79055">
    <property type="protein sequence ID" value="KVH79055"/>
    <property type="gene ID" value="Ccrd_025515"/>
</dbReference>
<keyword evidence="3" id="KW-0238">DNA-binding</keyword>
<dbReference type="Pfam" id="PF00319">
    <property type="entry name" value="SRF-TF"/>
    <property type="match status" value="1"/>
</dbReference>
<dbReference type="PRINTS" id="PR00404">
    <property type="entry name" value="MADSDOMAIN"/>
</dbReference>
<dbReference type="InterPro" id="IPR002100">
    <property type="entry name" value="TF_MADSbox"/>
</dbReference>
<dbReference type="GO" id="GO:0046983">
    <property type="term" value="F:protein dimerization activity"/>
    <property type="evidence" value="ECO:0007669"/>
    <property type="project" value="InterPro"/>
</dbReference>
<dbReference type="PROSITE" id="PS50066">
    <property type="entry name" value="MADS_BOX_2"/>
    <property type="match status" value="1"/>
</dbReference>
<reference evidence="7 8" key="1">
    <citation type="journal article" date="2016" name="Sci. Rep.">
        <title>The genome sequence of the outbreeding globe artichoke constructed de novo incorporating a phase-aware low-pass sequencing strategy of F1 progeny.</title>
        <authorList>
            <person name="Scaglione D."/>
            <person name="Reyes-Chin-Wo S."/>
            <person name="Acquadro A."/>
            <person name="Froenicke L."/>
            <person name="Portis E."/>
            <person name="Beitel C."/>
            <person name="Tirone M."/>
            <person name="Mauro R."/>
            <person name="Lo Monaco A."/>
            <person name="Mauromicale G."/>
            <person name="Faccioli P."/>
            <person name="Cattivelli L."/>
            <person name="Rieseberg L."/>
            <person name="Michelmore R."/>
            <person name="Lanteri S."/>
        </authorList>
    </citation>
    <scope>NUCLEOTIDE SEQUENCE [LARGE SCALE GENOMIC DNA]</scope>
    <source>
        <strain evidence="7">2C</strain>
    </source>
</reference>
<comment type="subcellular location">
    <subcellularLocation>
        <location evidence="1">Nucleus</location>
    </subcellularLocation>
</comment>